<evidence type="ECO:0000313" key="2">
    <source>
        <dbReference type="EMBL" id="MPC72002.1"/>
    </source>
</evidence>
<keyword evidence="3" id="KW-1185">Reference proteome</keyword>
<organism evidence="2 3">
    <name type="scientific">Portunus trituberculatus</name>
    <name type="common">Swimming crab</name>
    <name type="synonym">Neptunus trituberculatus</name>
    <dbReference type="NCBI Taxonomy" id="210409"/>
    <lineage>
        <taxon>Eukaryota</taxon>
        <taxon>Metazoa</taxon>
        <taxon>Ecdysozoa</taxon>
        <taxon>Arthropoda</taxon>
        <taxon>Crustacea</taxon>
        <taxon>Multicrustacea</taxon>
        <taxon>Malacostraca</taxon>
        <taxon>Eumalacostraca</taxon>
        <taxon>Eucarida</taxon>
        <taxon>Decapoda</taxon>
        <taxon>Pleocyemata</taxon>
        <taxon>Brachyura</taxon>
        <taxon>Eubrachyura</taxon>
        <taxon>Portunoidea</taxon>
        <taxon>Portunidae</taxon>
        <taxon>Portuninae</taxon>
        <taxon>Portunus</taxon>
    </lineage>
</organism>
<proteinExistence type="predicted"/>
<dbReference type="AlphaFoldDB" id="A0A5B7HL50"/>
<name>A0A5B7HL50_PORTR</name>
<feature type="region of interest" description="Disordered" evidence="1">
    <location>
        <begin position="1"/>
        <end position="67"/>
    </location>
</feature>
<evidence type="ECO:0000256" key="1">
    <source>
        <dbReference type="SAM" id="MobiDB-lite"/>
    </source>
</evidence>
<accession>A0A5B7HL50</accession>
<reference evidence="2 3" key="1">
    <citation type="submission" date="2019-05" db="EMBL/GenBank/DDBJ databases">
        <title>Another draft genome of Portunus trituberculatus and its Hox gene families provides insights of decapod evolution.</title>
        <authorList>
            <person name="Jeong J.-H."/>
            <person name="Song I."/>
            <person name="Kim S."/>
            <person name="Choi T."/>
            <person name="Kim D."/>
            <person name="Ryu S."/>
            <person name="Kim W."/>
        </authorList>
    </citation>
    <scope>NUCLEOTIDE SEQUENCE [LARGE SCALE GENOMIC DNA]</scope>
    <source>
        <tissue evidence="2">Muscle</tissue>
    </source>
</reference>
<gene>
    <name evidence="2" type="ORF">E2C01_066294</name>
</gene>
<evidence type="ECO:0000313" key="3">
    <source>
        <dbReference type="Proteomes" id="UP000324222"/>
    </source>
</evidence>
<protein>
    <submittedName>
        <fullName evidence="2">Uncharacterized protein</fullName>
    </submittedName>
</protein>
<sequence length="67" mass="7016">MSTRGGSVLPEGCPATCASEPPPSRGGLALKIKKEEIQLEEEDGEGGRGEGVGGWEDEGRESEGMRQ</sequence>
<dbReference type="Proteomes" id="UP000324222">
    <property type="component" value="Unassembled WGS sequence"/>
</dbReference>
<dbReference type="EMBL" id="VSRR010033945">
    <property type="protein sequence ID" value="MPC72002.1"/>
    <property type="molecule type" value="Genomic_DNA"/>
</dbReference>
<comment type="caution">
    <text evidence="2">The sequence shown here is derived from an EMBL/GenBank/DDBJ whole genome shotgun (WGS) entry which is preliminary data.</text>
</comment>